<sequence>MLHHVSWGQFFYISSALLASYYIAIGLLYYRLELLAIVKGSKKVDSISRPMPAPSLAVVGNSNYMDDEELEFSAGDLDDRERQLFNDADSLNDELADLFYACKCEEWTKVELVPLIQKKLRQYPHFANSSFAPSFISYIVDKAQEDCEMLFTHDEIKQLW</sequence>
<name>A0ABS7G718_9BACT</name>
<dbReference type="Proteomes" id="UP000812961">
    <property type="component" value="Unassembled WGS sequence"/>
</dbReference>
<evidence type="ECO:0000313" key="3">
    <source>
        <dbReference type="Proteomes" id="UP000812961"/>
    </source>
</evidence>
<accession>A0ABS7G718</accession>
<evidence type="ECO:0000256" key="1">
    <source>
        <dbReference type="SAM" id="Phobius"/>
    </source>
</evidence>
<keyword evidence="1" id="KW-0812">Transmembrane</keyword>
<keyword evidence="3" id="KW-1185">Reference proteome</keyword>
<feature type="transmembrane region" description="Helical" evidence="1">
    <location>
        <begin position="12"/>
        <end position="32"/>
    </location>
</feature>
<evidence type="ECO:0000313" key="2">
    <source>
        <dbReference type="EMBL" id="MBW8683453.1"/>
    </source>
</evidence>
<protein>
    <submittedName>
        <fullName evidence="2">Uncharacterized protein</fullName>
    </submittedName>
</protein>
<dbReference type="RefSeq" id="WP_220248673.1">
    <property type="nucleotide sequence ID" value="NZ_JAICCF010000001.1"/>
</dbReference>
<proteinExistence type="predicted"/>
<organism evidence="2 3">
    <name type="scientific">Chitinophaga rhizophila</name>
    <dbReference type="NCBI Taxonomy" id="2866212"/>
    <lineage>
        <taxon>Bacteria</taxon>
        <taxon>Pseudomonadati</taxon>
        <taxon>Bacteroidota</taxon>
        <taxon>Chitinophagia</taxon>
        <taxon>Chitinophagales</taxon>
        <taxon>Chitinophagaceae</taxon>
        <taxon>Chitinophaga</taxon>
    </lineage>
</organism>
<keyword evidence="1" id="KW-1133">Transmembrane helix</keyword>
<reference evidence="2 3" key="1">
    <citation type="submission" date="2021-08" db="EMBL/GenBank/DDBJ databases">
        <title>The genome sequence of Chitinophaga sp. B61.</title>
        <authorList>
            <person name="Zhang X."/>
        </authorList>
    </citation>
    <scope>NUCLEOTIDE SEQUENCE [LARGE SCALE GENOMIC DNA]</scope>
    <source>
        <strain evidence="2 3">B61</strain>
    </source>
</reference>
<gene>
    <name evidence="2" type="ORF">K1Y79_03825</name>
</gene>
<keyword evidence="1" id="KW-0472">Membrane</keyword>
<dbReference type="EMBL" id="JAICCF010000001">
    <property type="protein sequence ID" value="MBW8683453.1"/>
    <property type="molecule type" value="Genomic_DNA"/>
</dbReference>
<comment type="caution">
    <text evidence="2">The sequence shown here is derived from an EMBL/GenBank/DDBJ whole genome shotgun (WGS) entry which is preliminary data.</text>
</comment>